<evidence type="ECO:0000313" key="2">
    <source>
        <dbReference type="EMBL" id="CAG8841017.1"/>
    </source>
</evidence>
<keyword evidence="1" id="KW-0812">Transmembrane</keyword>
<protein>
    <submittedName>
        <fullName evidence="2">4668_t:CDS:1</fullName>
    </submittedName>
</protein>
<dbReference type="Proteomes" id="UP000789901">
    <property type="component" value="Unassembled WGS sequence"/>
</dbReference>
<keyword evidence="1" id="KW-0472">Membrane</keyword>
<feature type="transmembrane region" description="Helical" evidence="1">
    <location>
        <begin position="20"/>
        <end position="39"/>
    </location>
</feature>
<proteinExistence type="predicted"/>
<accession>A0ABN7WUR7</accession>
<feature type="non-terminal residue" evidence="2">
    <location>
        <position position="1"/>
    </location>
</feature>
<feature type="non-terminal residue" evidence="2">
    <location>
        <position position="41"/>
    </location>
</feature>
<sequence>VFLYLKLQTWIVEAFFSRSFISLVISFVVDFVTNNSFVANG</sequence>
<name>A0ABN7WUR7_GIGMA</name>
<gene>
    <name evidence="2" type="ORF">GMARGA_LOCUS35202</name>
</gene>
<evidence type="ECO:0000256" key="1">
    <source>
        <dbReference type="SAM" id="Phobius"/>
    </source>
</evidence>
<comment type="caution">
    <text evidence="2">The sequence shown here is derived from an EMBL/GenBank/DDBJ whole genome shotgun (WGS) entry which is preliminary data.</text>
</comment>
<evidence type="ECO:0000313" key="3">
    <source>
        <dbReference type="Proteomes" id="UP000789901"/>
    </source>
</evidence>
<reference evidence="2 3" key="1">
    <citation type="submission" date="2021-06" db="EMBL/GenBank/DDBJ databases">
        <authorList>
            <person name="Kallberg Y."/>
            <person name="Tangrot J."/>
            <person name="Rosling A."/>
        </authorList>
    </citation>
    <scope>NUCLEOTIDE SEQUENCE [LARGE SCALE GENOMIC DNA]</scope>
    <source>
        <strain evidence="2 3">120-4 pot B 10/14</strain>
    </source>
</reference>
<organism evidence="2 3">
    <name type="scientific">Gigaspora margarita</name>
    <dbReference type="NCBI Taxonomy" id="4874"/>
    <lineage>
        <taxon>Eukaryota</taxon>
        <taxon>Fungi</taxon>
        <taxon>Fungi incertae sedis</taxon>
        <taxon>Mucoromycota</taxon>
        <taxon>Glomeromycotina</taxon>
        <taxon>Glomeromycetes</taxon>
        <taxon>Diversisporales</taxon>
        <taxon>Gigasporaceae</taxon>
        <taxon>Gigaspora</taxon>
    </lineage>
</organism>
<keyword evidence="1" id="KW-1133">Transmembrane helix</keyword>
<dbReference type="EMBL" id="CAJVQB010064447">
    <property type="protein sequence ID" value="CAG8841017.1"/>
    <property type="molecule type" value="Genomic_DNA"/>
</dbReference>
<keyword evidence="3" id="KW-1185">Reference proteome</keyword>